<keyword evidence="4" id="KW-1185">Reference proteome</keyword>
<protein>
    <submittedName>
        <fullName evidence="3">Uncharacterized protein</fullName>
    </submittedName>
</protein>
<name>A0AAW1NCK2_SAPOF</name>
<feature type="region of interest" description="Disordered" evidence="2">
    <location>
        <begin position="86"/>
        <end position="109"/>
    </location>
</feature>
<sequence length="506" mass="57677">MPLSLETNSTQPHNLKCTSTISSIPSTKFSASAPFHCPQNRNTSAQFDFPQNQRSITSSGSPQTTKLKPKLVNRTSSTLPDIIEMAPTVEETSSAPDEEGQGTEHEQKVFKPKRHRVIPNWPDEVEFDENELVLTIDTEGNHKPVRGSIQPHDVWDAKGIKYFVTFNQFHQPIKKGGHILIRFIGDVAKHERFCPIRETNWHHVNAQYKVDIVKLIRGHFVIPDGDYYDQGILKRTGKSLRQFQHHLKMKLFKPATLTKEQIYEAVPSGHPRDSWIHLVDYWYSEKGKSLSQCGKEARENQNHIHTTGPMSYANIGATFEEKNKREPSLLEIFERTHKKKDGTYVKDTQTENFLLDVEASVYTELAFNPSTSKHRLQIEDEVFKKLMYGEEAPKRPLGYGYGVKQSDVSGVREILRKDGFGCGEDNTLAFEQLKKALVDVTNENKELVKKQEDLQTKYEEGNLLLQKMTTQFGQILDIFSTGKAPTEFLNVAKSVLNMANTQVFSI</sequence>
<dbReference type="InterPro" id="IPR004252">
    <property type="entry name" value="Probable_transposase_24"/>
</dbReference>
<proteinExistence type="predicted"/>
<evidence type="ECO:0000313" key="3">
    <source>
        <dbReference type="EMBL" id="KAK9756248.1"/>
    </source>
</evidence>
<dbReference type="EMBL" id="JBDFQZ010000001">
    <property type="protein sequence ID" value="KAK9756248.1"/>
    <property type="molecule type" value="Genomic_DNA"/>
</dbReference>
<evidence type="ECO:0000256" key="1">
    <source>
        <dbReference type="SAM" id="Coils"/>
    </source>
</evidence>
<feature type="coiled-coil region" evidence="1">
    <location>
        <begin position="430"/>
        <end position="457"/>
    </location>
</feature>
<dbReference type="Proteomes" id="UP001443914">
    <property type="component" value="Unassembled WGS sequence"/>
</dbReference>
<dbReference type="Pfam" id="PF03004">
    <property type="entry name" value="Transposase_24"/>
    <property type="match status" value="1"/>
</dbReference>
<organism evidence="3 4">
    <name type="scientific">Saponaria officinalis</name>
    <name type="common">Common soapwort</name>
    <name type="synonym">Lychnis saponaria</name>
    <dbReference type="NCBI Taxonomy" id="3572"/>
    <lineage>
        <taxon>Eukaryota</taxon>
        <taxon>Viridiplantae</taxon>
        <taxon>Streptophyta</taxon>
        <taxon>Embryophyta</taxon>
        <taxon>Tracheophyta</taxon>
        <taxon>Spermatophyta</taxon>
        <taxon>Magnoliopsida</taxon>
        <taxon>eudicotyledons</taxon>
        <taxon>Gunneridae</taxon>
        <taxon>Pentapetalae</taxon>
        <taxon>Caryophyllales</taxon>
        <taxon>Caryophyllaceae</taxon>
        <taxon>Caryophylleae</taxon>
        <taxon>Saponaria</taxon>
    </lineage>
</organism>
<evidence type="ECO:0000313" key="4">
    <source>
        <dbReference type="Proteomes" id="UP001443914"/>
    </source>
</evidence>
<accession>A0AAW1NCK2</accession>
<dbReference type="PANTHER" id="PTHR33144:SF52">
    <property type="match status" value="1"/>
</dbReference>
<gene>
    <name evidence="3" type="ORF">RND81_01G084200</name>
</gene>
<dbReference type="AlphaFoldDB" id="A0AAW1NCK2"/>
<comment type="caution">
    <text evidence="3">The sequence shown here is derived from an EMBL/GenBank/DDBJ whole genome shotgun (WGS) entry which is preliminary data.</text>
</comment>
<dbReference type="PANTHER" id="PTHR33144">
    <property type="entry name" value="OS10G0409366 PROTEIN-RELATED"/>
    <property type="match status" value="1"/>
</dbReference>
<keyword evidence="1" id="KW-0175">Coiled coil</keyword>
<evidence type="ECO:0000256" key="2">
    <source>
        <dbReference type="SAM" id="MobiDB-lite"/>
    </source>
</evidence>
<reference evidence="3" key="1">
    <citation type="submission" date="2024-03" db="EMBL/GenBank/DDBJ databases">
        <title>WGS assembly of Saponaria officinalis var. Norfolk2.</title>
        <authorList>
            <person name="Jenkins J."/>
            <person name="Shu S."/>
            <person name="Grimwood J."/>
            <person name="Barry K."/>
            <person name="Goodstein D."/>
            <person name="Schmutz J."/>
            <person name="Leebens-Mack J."/>
            <person name="Osbourn A."/>
        </authorList>
    </citation>
    <scope>NUCLEOTIDE SEQUENCE [LARGE SCALE GENOMIC DNA]</scope>
    <source>
        <strain evidence="3">JIC</strain>
    </source>
</reference>